<dbReference type="AlphaFoldDB" id="A0A1B4V886"/>
<name>A0A1B4V886_9GAMM</name>
<dbReference type="KEGG" id="sva:SVA_2292"/>
<keyword evidence="1" id="KW-0812">Transmembrane</keyword>
<keyword evidence="1" id="KW-0472">Membrane</keyword>
<dbReference type="RefSeq" id="WP_096461319.1">
    <property type="nucleotide sequence ID" value="NZ_AP014936.1"/>
</dbReference>
<proteinExistence type="predicted"/>
<dbReference type="EMBL" id="AP014936">
    <property type="protein sequence ID" value="BAU48842.1"/>
    <property type="molecule type" value="Genomic_DNA"/>
</dbReference>
<evidence type="ECO:0000256" key="1">
    <source>
        <dbReference type="SAM" id="Phobius"/>
    </source>
</evidence>
<evidence type="ECO:0000313" key="3">
    <source>
        <dbReference type="Proteomes" id="UP000218899"/>
    </source>
</evidence>
<organism evidence="2 3">
    <name type="scientific">Sulfurifustis variabilis</name>
    <dbReference type="NCBI Taxonomy" id="1675686"/>
    <lineage>
        <taxon>Bacteria</taxon>
        <taxon>Pseudomonadati</taxon>
        <taxon>Pseudomonadota</taxon>
        <taxon>Gammaproteobacteria</taxon>
        <taxon>Acidiferrobacterales</taxon>
        <taxon>Acidiferrobacteraceae</taxon>
        <taxon>Sulfurifustis</taxon>
    </lineage>
</organism>
<feature type="transmembrane region" description="Helical" evidence="1">
    <location>
        <begin position="36"/>
        <end position="55"/>
    </location>
</feature>
<gene>
    <name evidence="2" type="ORF">SVA_2292</name>
</gene>
<dbReference type="Proteomes" id="UP000218899">
    <property type="component" value="Chromosome"/>
</dbReference>
<reference evidence="2 3" key="1">
    <citation type="submission" date="2015-08" db="EMBL/GenBank/DDBJ databases">
        <title>Complete genome sequence of Sulfurifustis variabilis.</title>
        <authorList>
            <person name="Miura A."/>
            <person name="Kojima H."/>
            <person name="Fukui M."/>
        </authorList>
    </citation>
    <scope>NUCLEOTIDE SEQUENCE [LARGE SCALE GENOMIC DNA]</scope>
    <source>
        <strain evidence="3">skN76</strain>
    </source>
</reference>
<keyword evidence="3" id="KW-1185">Reference proteome</keyword>
<sequence>MRLTKQIRLKERQAEVAKQALEQSVADLRQAWRRKLASRGALVLGFSGGLAIGFWRGGRRRTTARAEPAGSGMRRGARRARTSLPPHWLGHYLVWPFLLTTARDFVVSRRPSRQDG</sequence>
<evidence type="ECO:0000313" key="2">
    <source>
        <dbReference type="EMBL" id="BAU48842.1"/>
    </source>
</evidence>
<keyword evidence="1" id="KW-1133">Transmembrane helix</keyword>
<accession>A0A1B4V886</accession>
<protein>
    <submittedName>
        <fullName evidence="2">Uncharacterized protein</fullName>
    </submittedName>
</protein>